<gene>
    <name evidence="5" type="ORF">FKR84_04915</name>
</gene>
<dbReference type="RefSeq" id="WP_141421163.1">
    <property type="nucleotide sequence ID" value="NZ_VIAR01000003.1"/>
</dbReference>
<dbReference type="Pfam" id="PF07675">
    <property type="entry name" value="Cleaved_Adhesin"/>
    <property type="match status" value="1"/>
</dbReference>
<evidence type="ECO:0000256" key="1">
    <source>
        <dbReference type="ARBA" id="ARBA00022729"/>
    </source>
</evidence>
<organism evidence="5 6">
    <name type="scientific">Haloflavibacter putidus</name>
    <dbReference type="NCBI Taxonomy" id="2576776"/>
    <lineage>
        <taxon>Bacteria</taxon>
        <taxon>Pseudomonadati</taxon>
        <taxon>Bacteroidota</taxon>
        <taxon>Flavobacteriia</taxon>
        <taxon>Flavobacteriales</taxon>
        <taxon>Flavobacteriaceae</taxon>
        <taxon>Haloflavibacter</taxon>
    </lineage>
</organism>
<dbReference type="Proteomes" id="UP000317169">
    <property type="component" value="Unassembled WGS sequence"/>
</dbReference>
<feature type="domain" description="Cleaved adhesin" evidence="3">
    <location>
        <begin position="24"/>
        <end position="190"/>
    </location>
</feature>
<evidence type="ECO:0000259" key="4">
    <source>
        <dbReference type="Pfam" id="PF18962"/>
    </source>
</evidence>
<evidence type="ECO:0000313" key="5">
    <source>
        <dbReference type="EMBL" id="TQD39835.1"/>
    </source>
</evidence>
<keyword evidence="6" id="KW-1185">Reference proteome</keyword>
<accession>A0A507ZYL4</accession>
<feature type="domain" description="Secretion system C-terminal sorting" evidence="4">
    <location>
        <begin position="212"/>
        <end position="274"/>
    </location>
</feature>
<feature type="chain" id="PRO_5021446320" evidence="2">
    <location>
        <begin position="20"/>
        <end position="276"/>
    </location>
</feature>
<proteinExistence type="predicted"/>
<protein>
    <submittedName>
        <fullName evidence="5">T9SS type A sorting domain-containing protein</fullName>
    </submittedName>
</protein>
<dbReference type="NCBIfam" id="TIGR04183">
    <property type="entry name" value="Por_Secre_tail"/>
    <property type="match status" value="1"/>
</dbReference>
<dbReference type="InterPro" id="IPR026444">
    <property type="entry name" value="Secre_tail"/>
</dbReference>
<evidence type="ECO:0000313" key="6">
    <source>
        <dbReference type="Proteomes" id="UP000317169"/>
    </source>
</evidence>
<dbReference type="Gene3D" id="2.60.120.200">
    <property type="match status" value="1"/>
</dbReference>
<reference evidence="5 6" key="1">
    <citation type="submission" date="2019-06" db="EMBL/GenBank/DDBJ databases">
        <title>Flavibacter putida gen. nov., sp. nov., a novel marine bacterium of the family Flavobacteriaceae isolated from coastal seawater.</title>
        <authorList>
            <person name="Feng X."/>
        </authorList>
    </citation>
    <scope>NUCLEOTIDE SEQUENCE [LARGE SCALE GENOMIC DNA]</scope>
    <source>
        <strain evidence="5 6">PLHSN227</strain>
    </source>
</reference>
<dbReference type="InterPro" id="IPR011628">
    <property type="entry name" value="Cleaved_adhesin"/>
</dbReference>
<dbReference type="NCBIfam" id="NF038128">
    <property type="entry name" value="choice_anch_J"/>
    <property type="match status" value="1"/>
</dbReference>
<sequence>MKKITLTIAAFVAAFTMNAQTTYFSDDFNDGEISDWSLIDEDGDTFNWSAVQIQDASGNPVGTPVMRSASWNSAVGALTPDNYAFSPVIDLTAEDGSETITLSWVVTAADASFADENYSVYVATNNTVADALAAPISFNEIVTDNGPGGLDNPYTKTLDITSMAGQVVYVAFRHHETSDQFTIEIDDVMVTAGSMSVENEKFANFTHFVDANHNLNLSAKTPMNQVSVFSITGQQVISKKLSATDVQLNLSSLNAGVYLTQVSIEGETKSFKIIKK</sequence>
<name>A0A507ZYL4_9FLAO</name>
<dbReference type="Pfam" id="PF18962">
    <property type="entry name" value="Por_Secre_tail"/>
    <property type="match status" value="1"/>
</dbReference>
<dbReference type="EMBL" id="VIAR01000003">
    <property type="protein sequence ID" value="TQD39835.1"/>
    <property type="molecule type" value="Genomic_DNA"/>
</dbReference>
<evidence type="ECO:0000256" key="2">
    <source>
        <dbReference type="SAM" id="SignalP"/>
    </source>
</evidence>
<feature type="signal peptide" evidence="2">
    <location>
        <begin position="1"/>
        <end position="19"/>
    </location>
</feature>
<dbReference type="OrthoDB" id="1401747at2"/>
<comment type="caution">
    <text evidence="5">The sequence shown here is derived from an EMBL/GenBank/DDBJ whole genome shotgun (WGS) entry which is preliminary data.</text>
</comment>
<evidence type="ECO:0000259" key="3">
    <source>
        <dbReference type="Pfam" id="PF07675"/>
    </source>
</evidence>
<keyword evidence="1 2" id="KW-0732">Signal</keyword>
<dbReference type="AlphaFoldDB" id="A0A507ZYL4"/>